<evidence type="ECO:0008006" key="4">
    <source>
        <dbReference type="Google" id="ProtNLM"/>
    </source>
</evidence>
<dbReference type="Proteomes" id="UP000189795">
    <property type="component" value="Unassembled WGS sequence"/>
</dbReference>
<protein>
    <recommendedName>
        <fullName evidence="4">Phage portal protein</fullName>
    </recommendedName>
</protein>
<dbReference type="EMBL" id="MWVS01000129">
    <property type="protein sequence ID" value="OPG87064.1"/>
    <property type="molecule type" value="Genomic_DNA"/>
</dbReference>
<comment type="caution">
    <text evidence="2">The sequence shown here is derived from an EMBL/GenBank/DDBJ whole genome shotgun (WGS) entry which is preliminary data.</text>
</comment>
<evidence type="ECO:0000313" key="2">
    <source>
        <dbReference type="EMBL" id="OPG87064.1"/>
    </source>
</evidence>
<sequence>MRGRRRTYERNIASIRRRNAEYASVLADPKSRFKPSTNAATEKKNIKSYLQRPADNFATIAATLRQAYLNSGIVSGVIDYYVAHPTYNYSIYPVLGNKQYAIAGNMQQDYIDMAYQLNMLNVNYWAPKFFKDTLIDGVTFYVKIEDSTGIAYMKLPPEWCRISNLENGVYRFRVDISKLKQEQYDELPNELQQAFDKYHDNSISDDDQDWYDRKWYMVSDDGFAFTFDHNAINNGGVAISPFASVLADSLSLDAAKDNIDIKDKLDTIRIIHSKLPTDSNGAPTLDLKTARNFDDQMRSRLPDGVVSITSPSSLDNVPLKGSGNEGVYDTVNNGLEQLFYDLGISSSLFGGKTTSSNIVKESVKKDSNWIYTNLFPMLEAYYNFELSQVKTQNKIPWNLKFIRESNFTLKEDIANYKDQLSYGGSRLDYLASVGFTPDQVISQLSFEQQALDIDSIMVVKPTSNTISSKEAANSSGKATPKAPKAPNSNINNPNKGNVGRPETDNPTDDTDRLDDAQ</sequence>
<feature type="compositionally biased region" description="Polar residues" evidence="1">
    <location>
        <begin position="464"/>
        <end position="477"/>
    </location>
</feature>
<evidence type="ECO:0000313" key="3">
    <source>
        <dbReference type="Proteomes" id="UP000189795"/>
    </source>
</evidence>
<name>A0A1V4FIC5_LIMRT</name>
<accession>A0A1V4FIC5</accession>
<evidence type="ECO:0000256" key="1">
    <source>
        <dbReference type="SAM" id="MobiDB-lite"/>
    </source>
</evidence>
<reference evidence="2 3" key="1">
    <citation type="submission" date="2017-03" db="EMBL/GenBank/DDBJ databases">
        <title>Antibiotic resistance of probiotic microorganisms.</title>
        <authorList>
            <person name="Sanudo A.I."/>
            <person name="Olivares M."/>
            <person name="Banuelos O."/>
        </authorList>
    </citation>
    <scope>NUCLEOTIDE SEQUENCE [LARGE SCALE GENOMIC DNA]</scope>
    <source>
        <strain evidence="2 3">CECT8605</strain>
    </source>
</reference>
<organism evidence="2 3">
    <name type="scientific">Limosilactobacillus reuteri</name>
    <name type="common">Lactobacillus reuteri</name>
    <dbReference type="NCBI Taxonomy" id="1598"/>
    <lineage>
        <taxon>Bacteria</taxon>
        <taxon>Bacillati</taxon>
        <taxon>Bacillota</taxon>
        <taxon>Bacilli</taxon>
        <taxon>Lactobacillales</taxon>
        <taxon>Lactobacillaceae</taxon>
        <taxon>Limosilactobacillus</taxon>
    </lineage>
</organism>
<dbReference type="AlphaFoldDB" id="A0A1V4FIC5"/>
<feature type="compositionally biased region" description="Low complexity" evidence="1">
    <location>
        <begin position="480"/>
        <end position="497"/>
    </location>
</feature>
<proteinExistence type="predicted"/>
<feature type="region of interest" description="Disordered" evidence="1">
    <location>
        <begin position="464"/>
        <end position="517"/>
    </location>
</feature>
<gene>
    <name evidence="2" type="ORF">B5D07_10895</name>
</gene>